<feature type="region of interest" description="Disordered" evidence="1">
    <location>
        <begin position="33"/>
        <end position="59"/>
    </location>
</feature>
<protein>
    <submittedName>
        <fullName evidence="2">Uncharacterized protein</fullName>
    </submittedName>
</protein>
<feature type="non-terminal residue" evidence="2">
    <location>
        <position position="59"/>
    </location>
</feature>
<name>A0AAV7N4X8_PLEWA</name>
<sequence length="59" mass="6431">MFLIGCFGNRFNPRPLSRGAAWPAAKHVQCLHREGGGPRRIALPPPDSDTPRGERAPTP</sequence>
<dbReference type="EMBL" id="JANPWB010000013">
    <property type="protein sequence ID" value="KAJ1109930.1"/>
    <property type="molecule type" value="Genomic_DNA"/>
</dbReference>
<keyword evidence="3" id="KW-1185">Reference proteome</keyword>
<feature type="compositionally biased region" description="Basic and acidic residues" evidence="1">
    <location>
        <begin position="49"/>
        <end position="59"/>
    </location>
</feature>
<organism evidence="2 3">
    <name type="scientific">Pleurodeles waltl</name>
    <name type="common">Iberian ribbed newt</name>
    <dbReference type="NCBI Taxonomy" id="8319"/>
    <lineage>
        <taxon>Eukaryota</taxon>
        <taxon>Metazoa</taxon>
        <taxon>Chordata</taxon>
        <taxon>Craniata</taxon>
        <taxon>Vertebrata</taxon>
        <taxon>Euteleostomi</taxon>
        <taxon>Amphibia</taxon>
        <taxon>Batrachia</taxon>
        <taxon>Caudata</taxon>
        <taxon>Salamandroidea</taxon>
        <taxon>Salamandridae</taxon>
        <taxon>Pleurodelinae</taxon>
        <taxon>Pleurodeles</taxon>
    </lineage>
</organism>
<comment type="caution">
    <text evidence="2">The sequence shown here is derived from an EMBL/GenBank/DDBJ whole genome shotgun (WGS) entry which is preliminary data.</text>
</comment>
<dbReference type="AlphaFoldDB" id="A0AAV7N4X8"/>
<dbReference type="Proteomes" id="UP001066276">
    <property type="component" value="Chromosome 9"/>
</dbReference>
<evidence type="ECO:0000313" key="2">
    <source>
        <dbReference type="EMBL" id="KAJ1109930.1"/>
    </source>
</evidence>
<reference evidence="2" key="1">
    <citation type="journal article" date="2022" name="bioRxiv">
        <title>Sequencing and chromosome-scale assembly of the giantPleurodeles waltlgenome.</title>
        <authorList>
            <person name="Brown T."/>
            <person name="Elewa A."/>
            <person name="Iarovenko S."/>
            <person name="Subramanian E."/>
            <person name="Araus A.J."/>
            <person name="Petzold A."/>
            <person name="Susuki M."/>
            <person name="Suzuki K.-i.T."/>
            <person name="Hayashi T."/>
            <person name="Toyoda A."/>
            <person name="Oliveira C."/>
            <person name="Osipova E."/>
            <person name="Leigh N.D."/>
            <person name="Simon A."/>
            <person name="Yun M.H."/>
        </authorList>
    </citation>
    <scope>NUCLEOTIDE SEQUENCE</scope>
    <source>
        <strain evidence="2">20211129_DDA</strain>
        <tissue evidence="2">Liver</tissue>
    </source>
</reference>
<evidence type="ECO:0000256" key="1">
    <source>
        <dbReference type="SAM" id="MobiDB-lite"/>
    </source>
</evidence>
<accession>A0AAV7N4X8</accession>
<gene>
    <name evidence="2" type="ORF">NDU88_007287</name>
</gene>
<evidence type="ECO:0000313" key="3">
    <source>
        <dbReference type="Proteomes" id="UP001066276"/>
    </source>
</evidence>
<proteinExistence type="predicted"/>